<protein>
    <recommendedName>
        <fullName evidence="8">Sphingoid long-chain base transporter RSB1</fullName>
    </recommendedName>
</protein>
<keyword evidence="5" id="KW-0813">Transport</keyword>
<dbReference type="GO" id="GO:0000324">
    <property type="term" value="C:fungal-type vacuole"/>
    <property type="evidence" value="ECO:0007669"/>
    <property type="project" value="TreeGrafter"/>
</dbReference>
<keyword evidence="11" id="KW-1185">Reference proteome</keyword>
<dbReference type="HOGENOM" id="CLU_033465_6_3_1"/>
<gene>
    <name evidence="10" type="ORF">SPAPADRAFT_69538</name>
</gene>
<proteinExistence type="inferred from homology"/>
<dbReference type="InterPro" id="IPR007568">
    <property type="entry name" value="RTA1"/>
</dbReference>
<feature type="transmembrane region" description="Helical" evidence="9">
    <location>
        <begin position="328"/>
        <end position="352"/>
    </location>
</feature>
<dbReference type="GO" id="GO:0005886">
    <property type="term" value="C:plasma membrane"/>
    <property type="evidence" value="ECO:0007669"/>
    <property type="project" value="UniProtKB-SubCell"/>
</dbReference>
<evidence type="ECO:0000256" key="6">
    <source>
        <dbReference type="ARBA" id="ARBA00023136"/>
    </source>
</evidence>
<evidence type="ECO:0000256" key="4">
    <source>
        <dbReference type="ARBA" id="ARBA00022989"/>
    </source>
</evidence>
<evidence type="ECO:0000256" key="8">
    <source>
        <dbReference type="ARBA" id="ARBA00041117"/>
    </source>
</evidence>
<reference evidence="10 11" key="1">
    <citation type="journal article" date="2011" name="Proc. Natl. Acad. Sci. U.S.A.">
        <title>Comparative genomics of xylose-fermenting fungi for enhanced biofuel production.</title>
        <authorList>
            <person name="Wohlbach D.J."/>
            <person name="Kuo A."/>
            <person name="Sato T.K."/>
            <person name="Potts K.M."/>
            <person name="Salamov A.A."/>
            <person name="LaButti K.M."/>
            <person name="Sun H."/>
            <person name="Clum A."/>
            <person name="Pangilinan J.L."/>
            <person name="Lindquist E.A."/>
            <person name="Lucas S."/>
            <person name="Lapidus A."/>
            <person name="Jin M."/>
            <person name="Gunawan C."/>
            <person name="Balan V."/>
            <person name="Dale B.E."/>
            <person name="Jeffries T.W."/>
            <person name="Zinkel R."/>
            <person name="Barry K.W."/>
            <person name="Grigoriev I.V."/>
            <person name="Gasch A.P."/>
        </authorList>
    </citation>
    <scope>NUCLEOTIDE SEQUENCE [LARGE SCALE GENOMIC DNA]</scope>
    <source>
        <strain evidence="11">NRRL Y-27907 / 11-Y1</strain>
    </source>
</reference>
<keyword evidence="4 9" id="KW-1133">Transmembrane helix</keyword>
<dbReference type="PANTHER" id="PTHR31465:SF9">
    <property type="entry name" value="SPHINGOID LONG-CHAIN BASE TRANSPORTER RSB1"/>
    <property type="match status" value="1"/>
</dbReference>
<evidence type="ECO:0000256" key="3">
    <source>
        <dbReference type="ARBA" id="ARBA00022692"/>
    </source>
</evidence>
<dbReference type="FunCoup" id="G3AGA2">
    <property type="interactions" value="41"/>
</dbReference>
<evidence type="ECO:0000256" key="7">
    <source>
        <dbReference type="ARBA" id="ARBA00037472"/>
    </source>
</evidence>
<keyword evidence="6 9" id="KW-0472">Membrane</keyword>
<comment type="similarity">
    <text evidence="2">Belongs to the lipid-translocating exporter (LTE) (TC 9.A.26.1) family.</text>
</comment>
<dbReference type="InParanoid" id="G3AGA2"/>
<feature type="transmembrane region" description="Helical" evidence="9">
    <location>
        <begin position="214"/>
        <end position="240"/>
    </location>
</feature>
<feature type="transmembrane region" description="Helical" evidence="9">
    <location>
        <begin position="143"/>
        <end position="167"/>
    </location>
</feature>
<dbReference type="PANTHER" id="PTHR31465">
    <property type="entry name" value="PROTEIN RTA1-RELATED"/>
    <property type="match status" value="1"/>
</dbReference>
<evidence type="ECO:0000256" key="9">
    <source>
        <dbReference type="SAM" id="Phobius"/>
    </source>
</evidence>
<dbReference type="AlphaFoldDB" id="G3AGA2"/>
<dbReference type="RefSeq" id="XP_007372651.1">
    <property type="nucleotide sequence ID" value="XM_007372589.1"/>
</dbReference>
<keyword evidence="3 9" id="KW-0812">Transmembrane</keyword>
<dbReference type="OMA" id="YLCQIIC"/>
<feature type="transmembrane region" description="Helical" evidence="9">
    <location>
        <begin position="108"/>
        <end position="136"/>
    </location>
</feature>
<organism evidence="11">
    <name type="scientific">Spathaspora passalidarum (strain NRRL Y-27907 / 11-Y1)</name>
    <dbReference type="NCBI Taxonomy" id="619300"/>
    <lineage>
        <taxon>Eukaryota</taxon>
        <taxon>Fungi</taxon>
        <taxon>Dikarya</taxon>
        <taxon>Ascomycota</taxon>
        <taxon>Saccharomycotina</taxon>
        <taxon>Pichiomycetes</taxon>
        <taxon>Debaryomycetaceae</taxon>
        <taxon>Spathaspora</taxon>
    </lineage>
</organism>
<dbReference type="EMBL" id="GL996499">
    <property type="protein sequence ID" value="EGW35239.1"/>
    <property type="molecule type" value="Genomic_DNA"/>
</dbReference>
<evidence type="ECO:0000256" key="2">
    <source>
        <dbReference type="ARBA" id="ARBA00009969"/>
    </source>
</evidence>
<feature type="transmembrane region" description="Helical" evidence="9">
    <location>
        <begin position="179"/>
        <end position="202"/>
    </location>
</feature>
<feature type="transmembrane region" description="Helical" evidence="9">
    <location>
        <begin position="252"/>
        <end position="274"/>
    </location>
</feature>
<evidence type="ECO:0000313" key="11">
    <source>
        <dbReference type="Proteomes" id="UP000000709"/>
    </source>
</evidence>
<comment type="subcellular location">
    <subcellularLocation>
        <location evidence="1">Cell membrane</location>
        <topology evidence="1">Multi-pass membrane protein</topology>
    </subcellularLocation>
</comment>
<dbReference type="KEGG" id="spaa:SPAPADRAFT_69538"/>
<dbReference type="OrthoDB" id="3358017at2759"/>
<evidence type="ECO:0000256" key="1">
    <source>
        <dbReference type="ARBA" id="ARBA00004651"/>
    </source>
</evidence>
<keyword evidence="5" id="KW-0445">Lipid transport</keyword>
<dbReference type="GeneID" id="18875277"/>
<dbReference type="GO" id="GO:0006869">
    <property type="term" value="P:lipid transport"/>
    <property type="evidence" value="ECO:0007669"/>
    <property type="project" value="UniProtKB-KW"/>
</dbReference>
<name>G3AGA2_SPAPN</name>
<feature type="transmembrane region" description="Helical" evidence="9">
    <location>
        <begin position="367"/>
        <end position="387"/>
    </location>
</feature>
<evidence type="ECO:0000256" key="5">
    <source>
        <dbReference type="ARBA" id="ARBA00023055"/>
    </source>
</evidence>
<sequence length="429" mass="49111">MGFGAENITSWYPKTLPTSTTISTIDPTNSAGLYETLLEISIRAQTETNVVKLYYLSRQFRGAAASLTIISQQQYLATATATQYFPQITEEMFNATLNLKSLHWESNIYATVLSLPGNGIFAILFLALMIFFSIIFCKSRLRYFGMCMSCASALEFIGYLARFIAHFNWSNKDLFLCQIITLTVAPTFTMAGIYFLLAQFIVLHGRKYSVLRPLWFSFVFLIGDLVSLLVQGGGGIYAAVAISQLQNTRPGTWIMVGGLGFQVGCMTLFLVLYIDFINRLYFRANPTIKFSIRRTFQLLFNTLEGRLLRQELEPYYEPSLAFIRKRSFFYYLPLVILISSIFIYIRCIYRMIELSQGWRGYLITHEGFVLTLDAMMVFLACSLYVPFHPRHIFGKDISISNSLEIPMKKKRLKKMKTEVQLWSSMQAGH</sequence>
<dbReference type="Proteomes" id="UP000000709">
    <property type="component" value="Unassembled WGS sequence"/>
</dbReference>
<accession>G3AGA2</accession>
<comment type="function">
    <text evidence="7">Catalyzes the ATP-dependent translocation of sphingoid long-chain bases (LCBs) from the cytoplasmic site toward the extracytoplasmic side of the membrane (flip-flop). Involved in the establishment of the functional lipid asymmetry of the plasma membrane. Regulates intracellular levels of LCBs, sphingolipid precursors that are growth inhibitory at increased levels.</text>
</comment>
<dbReference type="Pfam" id="PF04479">
    <property type="entry name" value="RTA1"/>
    <property type="match status" value="1"/>
</dbReference>
<evidence type="ECO:0000313" key="10">
    <source>
        <dbReference type="EMBL" id="EGW35239.1"/>
    </source>
</evidence>
<dbReference type="eggNOG" id="ENOG502QU4U">
    <property type="taxonomic scope" value="Eukaryota"/>
</dbReference>